<organism evidence="2">
    <name type="scientific">Oryza nivara</name>
    <name type="common">Indian wild rice</name>
    <name type="synonym">Oryza sativa f. spontanea</name>
    <dbReference type="NCBI Taxonomy" id="4536"/>
    <lineage>
        <taxon>Eukaryota</taxon>
        <taxon>Viridiplantae</taxon>
        <taxon>Streptophyta</taxon>
        <taxon>Embryophyta</taxon>
        <taxon>Tracheophyta</taxon>
        <taxon>Spermatophyta</taxon>
        <taxon>Magnoliopsida</taxon>
        <taxon>Liliopsida</taxon>
        <taxon>Poales</taxon>
        <taxon>Poaceae</taxon>
        <taxon>BOP clade</taxon>
        <taxon>Oryzoideae</taxon>
        <taxon>Oryzeae</taxon>
        <taxon>Oryzinae</taxon>
        <taxon>Oryza</taxon>
    </lineage>
</organism>
<dbReference type="Proteomes" id="UP000006591">
    <property type="component" value="Chromosome 8"/>
</dbReference>
<protein>
    <submittedName>
        <fullName evidence="2">Uncharacterized protein</fullName>
    </submittedName>
</protein>
<dbReference type="EnsemblPlants" id="ONIVA08G21280.1">
    <property type="protein sequence ID" value="ONIVA08G21280.1"/>
    <property type="gene ID" value="ONIVA08G21280"/>
</dbReference>
<evidence type="ECO:0000313" key="2">
    <source>
        <dbReference type="EnsemblPlants" id="ONIVA08G21280.1"/>
    </source>
</evidence>
<keyword evidence="3" id="KW-1185">Reference proteome</keyword>
<sequence length="78" mass="7936">MAGRGRRPHLTGVAAIGGGSEVSLEEATSERGGAAGGCGAVFGARRLAGGGRRCSSPTCRQRLSGGGASVRQPWIRRW</sequence>
<name>A0A0E0IDS7_ORYNI</name>
<proteinExistence type="predicted"/>
<dbReference type="AlphaFoldDB" id="A0A0E0IDS7"/>
<accession>A0A0E0IDS7</accession>
<dbReference type="HOGENOM" id="CLU_2626192_0_0_1"/>
<feature type="region of interest" description="Disordered" evidence="1">
    <location>
        <begin position="55"/>
        <end position="78"/>
    </location>
</feature>
<dbReference type="Gramene" id="ONIVA08G21280.1">
    <property type="protein sequence ID" value="ONIVA08G21280.1"/>
    <property type="gene ID" value="ONIVA08G21280"/>
</dbReference>
<evidence type="ECO:0000313" key="3">
    <source>
        <dbReference type="Proteomes" id="UP000006591"/>
    </source>
</evidence>
<evidence type="ECO:0000256" key="1">
    <source>
        <dbReference type="SAM" id="MobiDB-lite"/>
    </source>
</evidence>
<reference evidence="2" key="2">
    <citation type="submission" date="2018-04" db="EMBL/GenBank/DDBJ databases">
        <title>OnivRS2 (Oryza nivara Reference Sequence Version 2).</title>
        <authorList>
            <person name="Zhang J."/>
            <person name="Kudrna D."/>
            <person name="Lee S."/>
            <person name="Talag J."/>
            <person name="Rajasekar S."/>
            <person name="Welchert J."/>
            <person name="Hsing Y.-I."/>
            <person name="Wing R.A."/>
        </authorList>
    </citation>
    <scope>NUCLEOTIDE SEQUENCE [LARGE SCALE GENOMIC DNA]</scope>
    <source>
        <strain evidence="2">SL10</strain>
    </source>
</reference>
<reference evidence="2" key="1">
    <citation type="submission" date="2015-04" db="UniProtKB">
        <authorList>
            <consortium name="EnsemblPlants"/>
        </authorList>
    </citation>
    <scope>IDENTIFICATION</scope>
    <source>
        <strain evidence="2">SL10</strain>
    </source>
</reference>